<dbReference type="Pfam" id="PF22943">
    <property type="entry name" value="HTH_68"/>
    <property type="match status" value="1"/>
</dbReference>
<dbReference type="InterPro" id="IPR054448">
    <property type="entry name" value="HTH_put_ascomycetes"/>
</dbReference>
<evidence type="ECO:0000256" key="1">
    <source>
        <dbReference type="SAM" id="MobiDB-lite"/>
    </source>
</evidence>
<dbReference type="EMBL" id="JANBVO010000054">
    <property type="protein sequence ID" value="KAJ9132991.1"/>
    <property type="molecule type" value="Genomic_DNA"/>
</dbReference>
<reference evidence="3" key="1">
    <citation type="submission" date="2022-07" db="EMBL/GenBank/DDBJ databases">
        <title>Fungi with potential for degradation of polypropylene.</title>
        <authorList>
            <person name="Gostincar C."/>
        </authorList>
    </citation>
    <scope>NUCLEOTIDE SEQUENCE</scope>
    <source>
        <strain evidence="3">EXF-13308</strain>
    </source>
</reference>
<name>A0AA38RCY7_9PEZI</name>
<proteinExistence type="predicted"/>
<feature type="compositionally biased region" description="Low complexity" evidence="1">
    <location>
        <begin position="1"/>
        <end position="11"/>
    </location>
</feature>
<organism evidence="3 4">
    <name type="scientific">Pleurostoma richardsiae</name>
    <dbReference type="NCBI Taxonomy" id="41990"/>
    <lineage>
        <taxon>Eukaryota</taxon>
        <taxon>Fungi</taxon>
        <taxon>Dikarya</taxon>
        <taxon>Ascomycota</taxon>
        <taxon>Pezizomycotina</taxon>
        <taxon>Sordariomycetes</taxon>
        <taxon>Sordariomycetidae</taxon>
        <taxon>Calosphaeriales</taxon>
        <taxon>Pleurostomataceae</taxon>
        <taxon>Pleurostoma</taxon>
    </lineage>
</organism>
<dbReference type="Proteomes" id="UP001174694">
    <property type="component" value="Unassembled WGS sequence"/>
</dbReference>
<comment type="caution">
    <text evidence="3">The sequence shown here is derived from an EMBL/GenBank/DDBJ whole genome shotgun (WGS) entry which is preliminary data.</text>
</comment>
<evidence type="ECO:0000259" key="2">
    <source>
        <dbReference type="Pfam" id="PF22943"/>
    </source>
</evidence>
<dbReference type="AlphaFoldDB" id="A0AA38RCY7"/>
<keyword evidence="4" id="KW-1185">Reference proteome</keyword>
<protein>
    <recommendedName>
        <fullName evidence="2">Helix-turn-helix domain-containing protein</fullName>
    </recommendedName>
</protein>
<sequence>MGSGASKAAQKSARKFPARAPGAAAPPPPPRASRPLPSKKPSPEARTAKDEAVRADGLDPQMPESIDAAYASRLMQMGAVQPNPLYSPSSTASPMAPQQHVDGPAYPSPSSNPTLGALEARRRLEREAETEFEEMGRSGSQGRQLLNVGTIRSILVMRERGARPEDIEARFNLRRGVVERLGPRGLVTPLGGAVS</sequence>
<feature type="compositionally biased region" description="Basic and acidic residues" evidence="1">
    <location>
        <begin position="41"/>
        <end position="57"/>
    </location>
</feature>
<evidence type="ECO:0000313" key="3">
    <source>
        <dbReference type="EMBL" id="KAJ9132991.1"/>
    </source>
</evidence>
<evidence type="ECO:0000313" key="4">
    <source>
        <dbReference type="Proteomes" id="UP001174694"/>
    </source>
</evidence>
<feature type="domain" description="Helix-turn-helix" evidence="2">
    <location>
        <begin position="146"/>
        <end position="189"/>
    </location>
</feature>
<gene>
    <name evidence="3" type="ORF">NKR23_g11029</name>
</gene>
<accession>A0AA38RCY7</accession>
<feature type="compositionally biased region" description="Polar residues" evidence="1">
    <location>
        <begin position="84"/>
        <end position="93"/>
    </location>
</feature>
<feature type="region of interest" description="Disordered" evidence="1">
    <location>
        <begin position="1"/>
        <end position="115"/>
    </location>
</feature>